<dbReference type="HOGENOM" id="CLU_612131_0_0_7"/>
<keyword evidence="2" id="KW-1185">Reference proteome</keyword>
<protein>
    <submittedName>
        <fullName evidence="1">Uncharacterized protein</fullName>
    </submittedName>
</protein>
<dbReference type="PATRIC" id="fig|879567.3.peg.2244"/>
<dbReference type="eggNOG" id="ENOG5031KP4">
    <property type="taxonomic scope" value="Bacteria"/>
</dbReference>
<reference evidence="2" key="2">
    <citation type="journal article" date="2013" name="Stand. Genomic Sci.">
        <title>Complete genome sequence of Desulfocapsa sulfexigens, a marine deltaproteobacterium specialized in disproportionating inorganic sulfur compounds.</title>
        <authorList>
            <person name="Finster K.W."/>
            <person name="Kjeldsen K.U."/>
            <person name="Kube M."/>
            <person name="Reinhardt R."/>
            <person name="Mussmann M."/>
            <person name="Amann R."/>
            <person name="Schreiber L."/>
        </authorList>
    </citation>
    <scope>NUCLEOTIDE SEQUENCE [LARGE SCALE GENOMIC DNA]</scope>
    <source>
        <strain evidence="2">DSM 10523 / SB164P1</strain>
    </source>
</reference>
<reference evidence="1 2" key="1">
    <citation type="journal article" date="2013" name="PLoS ONE">
        <title>The first genomic and proteomic characterization of a deep-sea sulfate reducer: insights into the piezophilic lifestyle of Desulfovibrio piezophilus.</title>
        <authorList>
            <person name="Pradel N."/>
            <person name="Ji B."/>
            <person name="Gimenez G."/>
            <person name="Talla E."/>
            <person name="Lenoble P."/>
            <person name="Garel M."/>
            <person name="Tamburini C."/>
            <person name="Fourquet P."/>
            <person name="Lebrun R."/>
            <person name="Bertin P."/>
            <person name="Denis Y."/>
            <person name="Pophillat M."/>
            <person name="Barbe V."/>
            <person name="Ollivier B."/>
            <person name="Dolla A."/>
        </authorList>
    </citation>
    <scope>NUCLEOTIDE SEQUENCE [LARGE SCALE GENOMIC DNA]</scope>
    <source>
        <strain evidence="2">DSM 10523 / SB164P1</strain>
    </source>
</reference>
<sequence>MMAWNDVMVAVMRLVDLYDTPKTPENLAAQVVKGGRKESTDNPVAGMFFDAGTAVLEYLDATEEEAPGTYTLLSVVVRDLREDFPEFSEDDFHYVIAKLTETYPVFFVRDGVMIRNTALIDRAPAGKRIRLSVKGRMALALSEAADDWIYLDLDAERIVRAIGRGNFGEVEKFCIAMKQSIKSASLQVRAILEKPSTSLVKEALYNDNHLYAKTVSNIQKTVSKGLDNMQSPETQDLIDDWIELRPEDEGIEWTIKNNLHTINSLIETISRNLGDILVRAQQDGERTLSIPDFLAAADVFVLNKDANVAVSAINFLHRPTTEHASIVDAIKPIEIKKVKPRIVATFDVGVAEQVLTIADIFQKKHGDRFLELASGGKLSLFDLVQTGELDSDKVSDLGILQGAFLDAQTMGFSKGYFNVSLGTKQLSMKIQKNMHIFQDLILQYTPER</sequence>
<dbReference type="AlphaFoldDB" id="M1WMC0"/>
<gene>
    <name evidence="1" type="ordered locus">BN4_12105</name>
</gene>
<dbReference type="Proteomes" id="UP000011724">
    <property type="component" value="Chromosome"/>
</dbReference>
<evidence type="ECO:0000313" key="2">
    <source>
        <dbReference type="Proteomes" id="UP000011724"/>
    </source>
</evidence>
<dbReference type="STRING" id="1322246.BN4_12105"/>
<proteinExistence type="predicted"/>
<name>M1WMC0_PSEP2</name>
<dbReference type="KEGG" id="dpi:BN4_12105"/>
<evidence type="ECO:0000313" key="1">
    <source>
        <dbReference type="EMBL" id="CCH49340.1"/>
    </source>
</evidence>
<dbReference type="BioCyc" id="DPIE1322246:BN4_RS10590-MONOMER"/>
<dbReference type="EMBL" id="FO203427">
    <property type="protein sequence ID" value="CCH49340.1"/>
    <property type="molecule type" value="Genomic_DNA"/>
</dbReference>
<organism evidence="1 2">
    <name type="scientific">Pseudodesulfovibrio piezophilus (strain DSM 21447 / JCM 15486 / C1TLV30)</name>
    <name type="common">Desulfovibrio piezophilus</name>
    <dbReference type="NCBI Taxonomy" id="1322246"/>
    <lineage>
        <taxon>Bacteria</taxon>
        <taxon>Pseudomonadati</taxon>
        <taxon>Thermodesulfobacteriota</taxon>
        <taxon>Desulfovibrionia</taxon>
        <taxon>Desulfovibrionales</taxon>
        <taxon>Desulfovibrionaceae</taxon>
    </lineage>
</organism>
<accession>M1WMC0</accession>